<gene>
    <name evidence="10" type="primary">LOC101860837</name>
</gene>
<keyword evidence="5" id="KW-0732">Signal</keyword>
<dbReference type="InterPro" id="IPR006202">
    <property type="entry name" value="Neur_chan_lig-bd"/>
</dbReference>
<feature type="transmembrane region" description="Helical" evidence="5">
    <location>
        <begin position="430"/>
        <end position="447"/>
    </location>
</feature>
<keyword evidence="4 5" id="KW-0472">Membrane</keyword>
<dbReference type="PRINTS" id="PR00252">
    <property type="entry name" value="NRIONCHANNEL"/>
</dbReference>
<dbReference type="Pfam" id="PF02932">
    <property type="entry name" value="Neur_chan_memb"/>
    <property type="match status" value="1"/>
</dbReference>
<dbReference type="InterPro" id="IPR036719">
    <property type="entry name" value="Neuro-gated_channel_TM_sf"/>
</dbReference>
<evidence type="ECO:0000313" key="10">
    <source>
        <dbReference type="RefSeq" id="XP_035827509.1"/>
    </source>
</evidence>
<evidence type="ECO:0000259" key="8">
    <source>
        <dbReference type="Pfam" id="PF02932"/>
    </source>
</evidence>
<feature type="compositionally biased region" description="Basic and acidic residues" evidence="6">
    <location>
        <begin position="342"/>
        <end position="354"/>
    </location>
</feature>
<feature type="domain" description="Neurotransmitter-gated ion-channel transmembrane" evidence="8">
    <location>
        <begin position="253"/>
        <end position="364"/>
    </location>
</feature>
<keyword evidence="3 5" id="KW-1133">Transmembrane helix</keyword>
<feature type="transmembrane region" description="Helical" evidence="5">
    <location>
        <begin position="248"/>
        <end position="271"/>
    </location>
</feature>
<keyword evidence="2 5" id="KW-0812">Transmembrane</keyword>
<evidence type="ECO:0000259" key="7">
    <source>
        <dbReference type="Pfam" id="PF02931"/>
    </source>
</evidence>
<dbReference type="InterPro" id="IPR006029">
    <property type="entry name" value="Neurotrans-gated_channel_TM"/>
</dbReference>
<name>A0ABM1VYL6_APLCA</name>
<dbReference type="Pfam" id="PF02931">
    <property type="entry name" value="Neur_chan_LBD"/>
    <property type="match status" value="1"/>
</dbReference>
<dbReference type="CDD" id="cd18989">
    <property type="entry name" value="LGIC_ECD_cation"/>
    <property type="match status" value="1"/>
</dbReference>
<evidence type="ECO:0000256" key="6">
    <source>
        <dbReference type="SAM" id="MobiDB-lite"/>
    </source>
</evidence>
<dbReference type="InterPro" id="IPR006201">
    <property type="entry name" value="Neur_channel"/>
</dbReference>
<dbReference type="PANTHER" id="PTHR18945">
    <property type="entry name" value="NEUROTRANSMITTER GATED ION CHANNEL"/>
    <property type="match status" value="1"/>
</dbReference>
<evidence type="ECO:0000313" key="9">
    <source>
        <dbReference type="Proteomes" id="UP000694888"/>
    </source>
</evidence>
<keyword evidence="5" id="KW-0813">Transport</keyword>
<dbReference type="RefSeq" id="XP_035827509.1">
    <property type="nucleotide sequence ID" value="XM_035971616.1"/>
</dbReference>
<feature type="signal peptide" evidence="5">
    <location>
        <begin position="1"/>
        <end position="20"/>
    </location>
</feature>
<feature type="domain" description="Neurotransmitter-gated ion-channel ligand-binding" evidence="7">
    <location>
        <begin position="51"/>
        <end position="245"/>
    </location>
</feature>
<comment type="subcellular location">
    <subcellularLocation>
        <location evidence="1">Membrane</location>
        <topology evidence="1">Multi-pass membrane protein</topology>
    </subcellularLocation>
</comment>
<evidence type="ECO:0000256" key="2">
    <source>
        <dbReference type="ARBA" id="ARBA00022692"/>
    </source>
</evidence>
<feature type="transmembrane region" description="Helical" evidence="5">
    <location>
        <begin position="311"/>
        <end position="334"/>
    </location>
</feature>
<dbReference type="GeneID" id="101860837"/>
<feature type="region of interest" description="Disordered" evidence="6">
    <location>
        <begin position="342"/>
        <end position="402"/>
    </location>
</feature>
<protein>
    <submittedName>
        <fullName evidence="10">Acetylcholine receptor subunit beta-type unc-29-like</fullName>
    </submittedName>
</protein>
<keyword evidence="5" id="KW-0406">Ion transport</keyword>
<accession>A0ABM1VYL6</accession>
<sequence length="448" mass="50146">MNKALILYVLIGISVSSVRSSSPPANTVRDSTVDAFVRLRSYVQSLPALTHKIPPLLAQDGNLTVNLSYNPAQILYVDEVTQAVAVSSFIVLSWQDDTLRWNPHDFEGIDKVILKPDDIWTPLIYLLNSADSTEDVVRLPDPDTIELYANGNLLAFLAQKIVSSCFFDVTFFPFDEQNCSLMFQPLGSGARIAMQTVSFNLPLLELFSTHSSWTITDTSQSVVIWENELQRGTNVVKVTLAIKRRSTFFVINIITPIIVTSLMTLLVFWIPPASGEKITFLVTMFVSTTVFLNLVSNMMPRSFSSLPRFNLFLAILVSENLLTFLATSLVLRCYRAEQTEEKARRDREKYRPSDSRALMAGGSVPQSRRSSERRKLDSEGVATLSDPLTPSPTPHDVSEDGNLSVGSRVSLVPNLVATNRSWSSKRLDKIFFFVFLCITLALYCLLFM</sequence>
<evidence type="ECO:0000256" key="1">
    <source>
        <dbReference type="ARBA" id="ARBA00004141"/>
    </source>
</evidence>
<proteinExistence type="inferred from homology"/>
<dbReference type="Gene3D" id="1.20.58.390">
    <property type="entry name" value="Neurotransmitter-gated ion-channel transmembrane domain"/>
    <property type="match status" value="1"/>
</dbReference>
<feature type="transmembrane region" description="Helical" evidence="5">
    <location>
        <begin position="278"/>
        <end position="299"/>
    </location>
</feature>
<keyword evidence="5" id="KW-0407">Ion channel</keyword>
<evidence type="ECO:0000256" key="3">
    <source>
        <dbReference type="ARBA" id="ARBA00022989"/>
    </source>
</evidence>
<dbReference type="InterPro" id="IPR036734">
    <property type="entry name" value="Neur_chan_lig-bd_sf"/>
</dbReference>
<dbReference type="InterPro" id="IPR018000">
    <property type="entry name" value="Neurotransmitter_ion_chnl_CS"/>
</dbReference>
<feature type="chain" id="PRO_5044961634" evidence="5">
    <location>
        <begin position="21"/>
        <end position="448"/>
    </location>
</feature>
<dbReference type="PROSITE" id="PS00236">
    <property type="entry name" value="NEUROTR_ION_CHANNEL"/>
    <property type="match status" value="1"/>
</dbReference>
<feature type="compositionally biased region" description="Basic and acidic residues" evidence="6">
    <location>
        <begin position="369"/>
        <end position="378"/>
    </location>
</feature>
<evidence type="ECO:0000256" key="5">
    <source>
        <dbReference type="RuleBase" id="RU000687"/>
    </source>
</evidence>
<reference evidence="10" key="1">
    <citation type="submission" date="2025-08" db="UniProtKB">
        <authorList>
            <consortium name="RefSeq"/>
        </authorList>
    </citation>
    <scope>IDENTIFICATION</scope>
</reference>
<dbReference type="SUPFAM" id="SSF90112">
    <property type="entry name" value="Neurotransmitter-gated ion-channel transmembrane pore"/>
    <property type="match status" value="1"/>
</dbReference>
<dbReference type="Proteomes" id="UP000694888">
    <property type="component" value="Unplaced"/>
</dbReference>
<dbReference type="SUPFAM" id="SSF63712">
    <property type="entry name" value="Nicotinic receptor ligand binding domain-like"/>
    <property type="match status" value="1"/>
</dbReference>
<comment type="similarity">
    <text evidence="5">Belongs to the ligand-gated ion channel (TC 1.A.9) family.</text>
</comment>
<organism evidence="9 10">
    <name type="scientific">Aplysia californica</name>
    <name type="common">California sea hare</name>
    <dbReference type="NCBI Taxonomy" id="6500"/>
    <lineage>
        <taxon>Eukaryota</taxon>
        <taxon>Metazoa</taxon>
        <taxon>Spiralia</taxon>
        <taxon>Lophotrochozoa</taxon>
        <taxon>Mollusca</taxon>
        <taxon>Gastropoda</taxon>
        <taxon>Heterobranchia</taxon>
        <taxon>Euthyneura</taxon>
        <taxon>Tectipleura</taxon>
        <taxon>Aplysiida</taxon>
        <taxon>Aplysioidea</taxon>
        <taxon>Aplysiidae</taxon>
        <taxon>Aplysia</taxon>
    </lineage>
</organism>
<evidence type="ECO:0000256" key="4">
    <source>
        <dbReference type="ARBA" id="ARBA00023136"/>
    </source>
</evidence>
<dbReference type="Gene3D" id="2.70.170.10">
    <property type="entry name" value="Neurotransmitter-gated ion-channel ligand-binding domain"/>
    <property type="match status" value="1"/>
</dbReference>
<keyword evidence="9" id="KW-1185">Reference proteome</keyword>
<dbReference type="InterPro" id="IPR038050">
    <property type="entry name" value="Neuro_actylchol_rec"/>
</dbReference>
<dbReference type="CDD" id="cd19051">
    <property type="entry name" value="LGIC_TM_cation"/>
    <property type="match status" value="1"/>
</dbReference>